<name>A0A7J8HRS2_ROUAE</name>
<reference evidence="2 3" key="1">
    <citation type="journal article" date="2020" name="Nature">
        <title>Six reference-quality genomes reveal evolution of bat adaptations.</title>
        <authorList>
            <person name="Jebb D."/>
            <person name="Huang Z."/>
            <person name="Pippel M."/>
            <person name="Hughes G.M."/>
            <person name="Lavrichenko K."/>
            <person name="Devanna P."/>
            <person name="Winkler S."/>
            <person name="Jermiin L.S."/>
            <person name="Skirmuntt E.C."/>
            <person name="Katzourakis A."/>
            <person name="Burkitt-Gray L."/>
            <person name="Ray D.A."/>
            <person name="Sullivan K.A.M."/>
            <person name="Roscito J.G."/>
            <person name="Kirilenko B.M."/>
            <person name="Davalos L.M."/>
            <person name="Corthals A.P."/>
            <person name="Power M.L."/>
            <person name="Jones G."/>
            <person name="Ransome R.D."/>
            <person name="Dechmann D.K.N."/>
            <person name="Locatelli A.G."/>
            <person name="Puechmaille S.J."/>
            <person name="Fedrigo O."/>
            <person name="Jarvis E.D."/>
            <person name="Hiller M."/>
            <person name="Vernes S.C."/>
            <person name="Myers E.W."/>
            <person name="Teeling E.C."/>
        </authorList>
    </citation>
    <scope>NUCLEOTIDE SEQUENCE [LARGE SCALE GENOMIC DNA]</scope>
    <source>
        <strain evidence="2">MRouAeg1</strain>
        <tissue evidence="2">Muscle</tissue>
    </source>
</reference>
<sequence>MRVCTSHRGKVLESPPDTTSGHASHAALRPGFPAAGPDPPRRKCARDAGPPGHSHDKPERQGQQGRPRFSSGQLCRARVLDTRVERTFLCGDGERDSRVRFPKASRASQSRRRFRGRSRASSGSQLPSPETRLFPPSCKTGSLGVMSRN</sequence>
<evidence type="ECO:0000313" key="2">
    <source>
        <dbReference type="EMBL" id="KAF6475027.1"/>
    </source>
</evidence>
<evidence type="ECO:0000313" key="3">
    <source>
        <dbReference type="Proteomes" id="UP000593571"/>
    </source>
</evidence>
<protein>
    <submittedName>
        <fullName evidence="2">Uncharacterized protein</fullName>
    </submittedName>
</protein>
<feature type="region of interest" description="Disordered" evidence="1">
    <location>
        <begin position="91"/>
        <end position="149"/>
    </location>
</feature>
<accession>A0A7J8HRS2</accession>
<dbReference type="Proteomes" id="UP000593571">
    <property type="component" value="Unassembled WGS sequence"/>
</dbReference>
<dbReference type="AlphaFoldDB" id="A0A7J8HRS2"/>
<gene>
    <name evidence="2" type="ORF">HJG63_011120</name>
</gene>
<comment type="caution">
    <text evidence="2">The sequence shown here is derived from an EMBL/GenBank/DDBJ whole genome shotgun (WGS) entry which is preliminary data.</text>
</comment>
<keyword evidence="3" id="KW-1185">Reference proteome</keyword>
<feature type="compositionally biased region" description="Basic residues" evidence="1">
    <location>
        <begin position="109"/>
        <end position="118"/>
    </location>
</feature>
<proteinExistence type="predicted"/>
<feature type="region of interest" description="Disordered" evidence="1">
    <location>
        <begin position="1"/>
        <end position="74"/>
    </location>
</feature>
<evidence type="ECO:0000256" key="1">
    <source>
        <dbReference type="SAM" id="MobiDB-lite"/>
    </source>
</evidence>
<dbReference type="EMBL" id="JACASE010000004">
    <property type="protein sequence ID" value="KAF6475027.1"/>
    <property type="molecule type" value="Genomic_DNA"/>
</dbReference>
<organism evidence="2 3">
    <name type="scientific">Rousettus aegyptiacus</name>
    <name type="common">Egyptian fruit bat</name>
    <name type="synonym">Pteropus aegyptiacus</name>
    <dbReference type="NCBI Taxonomy" id="9407"/>
    <lineage>
        <taxon>Eukaryota</taxon>
        <taxon>Metazoa</taxon>
        <taxon>Chordata</taxon>
        <taxon>Craniata</taxon>
        <taxon>Vertebrata</taxon>
        <taxon>Euteleostomi</taxon>
        <taxon>Mammalia</taxon>
        <taxon>Eutheria</taxon>
        <taxon>Laurasiatheria</taxon>
        <taxon>Chiroptera</taxon>
        <taxon>Yinpterochiroptera</taxon>
        <taxon>Pteropodoidea</taxon>
        <taxon>Pteropodidae</taxon>
        <taxon>Rousettinae</taxon>
        <taxon>Rousettus</taxon>
    </lineage>
</organism>